<dbReference type="GO" id="GO:0004066">
    <property type="term" value="F:asparagine synthase (glutamine-hydrolyzing) activity"/>
    <property type="evidence" value="ECO:0007669"/>
    <property type="project" value="InterPro"/>
</dbReference>
<feature type="region of interest" description="Disordered" evidence="4">
    <location>
        <begin position="503"/>
        <end position="525"/>
    </location>
</feature>
<reference evidence="6 7" key="1">
    <citation type="journal article" date="2019" name="BMC Genomics">
        <title>Chromosome level assembly and comparative genome analysis confirm lager-brewing yeasts originated from a single hybridization.</title>
        <authorList>
            <person name="Salazar A.N."/>
            <person name="Gorter de Vries A.R."/>
            <person name="van den Broek M."/>
            <person name="Brouwers N."/>
            <person name="de la Torre Cortes P."/>
            <person name="Kuijpers N.G.A."/>
            <person name="Daran J.G."/>
            <person name="Abeel T."/>
        </authorList>
    </citation>
    <scope>NUCLEOTIDE SEQUENCE [LARGE SCALE GENOMIC DNA]</scope>
    <source>
        <strain evidence="6 7">CBS 1483</strain>
    </source>
</reference>
<evidence type="ECO:0000259" key="5">
    <source>
        <dbReference type="PROSITE" id="PS51278"/>
    </source>
</evidence>
<feature type="domain" description="Glutamine amidotransferase type-2" evidence="5">
    <location>
        <begin position="2"/>
        <end position="211"/>
    </location>
</feature>
<keyword evidence="3" id="KW-0315">Glutamine amidotransferase</keyword>
<evidence type="ECO:0000313" key="6">
    <source>
        <dbReference type="EMBL" id="QID81428.1"/>
    </source>
</evidence>
<dbReference type="PANTHER" id="PTHR45937">
    <property type="entry name" value="ASPARAGINE SYNTHETASE DOMAIN-CONTAINING PROTEIN 1"/>
    <property type="match status" value="1"/>
</dbReference>
<dbReference type="CDD" id="cd03766">
    <property type="entry name" value="Gn_AT_II_novel"/>
    <property type="match status" value="1"/>
</dbReference>
<dbReference type="SUPFAM" id="SSF52402">
    <property type="entry name" value="Adenine nucleotide alpha hydrolases-like"/>
    <property type="match status" value="1"/>
</dbReference>
<dbReference type="InterPro" id="IPR001962">
    <property type="entry name" value="Asn_synthase"/>
</dbReference>
<dbReference type="AlphaFoldDB" id="A0A6C1DWI9"/>
<dbReference type="Gene3D" id="3.40.50.620">
    <property type="entry name" value="HUPs"/>
    <property type="match status" value="1"/>
</dbReference>
<evidence type="ECO:0000256" key="2">
    <source>
        <dbReference type="ARBA" id="ARBA00022888"/>
    </source>
</evidence>
<accession>A0A6C1DWI9</accession>
<dbReference type="InterPro" id="IPR017932">
    <property type="entry name" value="GATase_2_dom"/>
</dbReference>
<keyword evidence="2" id="KW-0061">Asparagine biosynthesis</keyword>
<keyword evidence="7" id="KW-1185">Reference proteome</keyword>
<gene>
    <name evidence="6" type="ORF">GRS66_003804</name>
</gene>
<dbReference type="Gene3D" id="3.60.20.10">
    <property type="entry name" value="Glutamine Phosphoribosylpyrophosphate, subunit 1, domain 1"/>
    <property type="match status" value="1"/>
</dbReference>
<dbReference type="SUPFAM" id="SSF56235">
    <property type="entry name" value="N-terminal nucleophile aminohydrolases (Ntn hydrolases)"/>
    <property type="match status" value="1"/>
</dbReference>
<feature type="compositionally biased region" description="Basic and acidic residues" evidence="4">
    <location>
        <begin position="506"/>
        <end position="525"/>
    </location>
</feature>
<dbReference type="PANTHER" id="PTHR45937:SF1">
    <property type="entry name" value="ASPARAGINE SYNTHETASE DOMAIN-CONTAINING PROTEIN 1"/>
    <property type="match status" value="1"/>
</dbReference>
<sequence>MCGILLHYCPNNNYLNDELIEFPEGTEFGDTTCTNESSIFNKIIPYIAARGPNYSSLRAVKAYRISWFSSVLSLRQPFTKQSINVDDRYFLQFNGELYNKEISQGDNDSLYIASMLQNLKEGMGVIDVIKSLEGEYAYTIYDVNSSKLYFGRDPIGRRSLSYSVTPDNELYVASVTGSAGSFQDCIGRVIYEYDTRTKLLNSNQRSHLPYEVTSEIDLNFTSLSEVSKNLYAMLRDSVKKRVESIHPRHIENSPIAVLFSGGIDCSVIVALICEVLQENDYKCGKPVIELLNVSFENPRTGLFPSDTPDRKLSINSAKTLQNLYPNVDIKLVEVDVPYDEYLKWKPFVINLMYPKQTEMDLSIAIAFFFASRGRGFLTSLNGERTPYQRHGIVLFSGLGADELYGGYHKFANKPPHELVEELTRQINNIYDRNLNRDDKVIAHNGVEVRYPFLDEYVIKLSTAEIPINFKVNKLILRKVASQYLKLDGISSEPKRAIQFGAKSAKMTKDGNKHGTDLLKENRNCS</sequence>
<dbReference type="OrthoDB" id="10252281at2759"/>
<name>A0A6C1DWI9_SACPS</name>
<dbReference type="InterPro" id="IPR014729">
    <property type="entry name" value="Rossmann-like_a/b/a_fold"/>
</dbReference>
<dbReference type="PROSITE" id="PS51278">
    <property type="entry name" value="GATASE_TYPE_2"/>
    <property type="match status" value="1"/>
</dbReference>
<dbReference type="InterPro" id="IPR051857">
    <property type="entry name" value="Asn_synthetase_domain"/>
</dbReference>
<evidence type="ECO:0000256" key="1">
    <source>
        <dbReference type="ARBA" id="ARBA00022605"/>
    </source>
</evidence>
<proteinExistence type="predicted"/>
<dbReference type="EMBL" id="CP048994">
    <property type="protein sequence ID" value="QID81428.1"/>
    <property type="molecule type" value="Genomic_DNA"/>
</dbReference>
<dbReference type="InterPro" id="IPR029055">
    <property type="entry name" value="Ntn_hydrolases_N"/>
</dbReference>
<dbReference type="CDD" id="cd01991">
    <property type="entry name" value="Asn_synthase_B_C"/>
    <property type="match status" value="1"/>
</dbReference>
<evidence type="ECO:0000256" key="3">
    <source>
        <dbReference type="ARBA" id="ARBA00022962"/>
    </source>
</evidence>
<dbReference type="Pfam" id="PF00733">
    <property type="entry name" value="Asn_synthase"/>
    <property type="match status" value="1"/>
</dbReference>
<protein>
    <recommendedName>
        <fullName evidence="5">Glutamine amidotransferase type-2 domain-containing protein</fullName>
    </recommendedName>
</protein>
<dbReference type="FunFam" id="3.60.20.10:FF:000104">
    <property type="entry name" value="YML096W-like protein"/>
    <property type="match status" value="1"/>
</dbReference>
<dbReference type="Proteomes" id="UP000501346">
    <property type="component" value="Chromosome ScXIII"/>
</dbReference>
<organism evidence="6 7">
    <name type="scientific">Saccharomyces pastorianus</name>
    <name type="common">Lager yeast</name>
    <name type="synonym">Saccharomyces cerevisiae x Saccharomyces eubayanus</name>
    <dbReference type="NCBI Taxonomy" id="27292"/>
    <lineage>
        <taxon>Eukaryota</taxon>
        <taxon>Fungi</taxon>
        <taxon>Dikarya</taxon>
        <taxon>Ascomycota</taxon>
        <taxon>Saccharomycotina</taxon>
        <taxon>Saccharomycetes</taxon>
        <taxon>Saccharomycetales</taxon>
        <taxon>Saccharomycetaceae</taxon>
        <taxon>Saccharomyces</taxon>
    </lineage>
</organism>
<keyword evidence="1" id="KW-0028">Amino-acid biosynthesis</keyword>
<evidence type="ECO:0000256" key="4">
    <source>
        <dbReference type="SAM" id="MobiDB-lite"/>
    </source>
</evidence>
<evidence type="ECO:0000313" key="7">
    <source>
        <dbReference type="Proteomes" id="UP000501346"/>
    </source>
</evidence>
<dbReference type="Pfam" id="PF13537">
    <property type="entry name" value="GATase_7"/>
    <property type="match status" value="1"/>
</dbReference>
<dbReference type="GO" id="GO:0006529">
    <property type="term" value="P:asparagine biosynthetic process"/>
    <property type="evidence" value="ECO:0007669"/>
    <property type="project" value="UniProtKB-KW"/>
</dbReference>